<evidence type="ECO:0000313" key="2">
    <source>
        <dbReference type="Proteomes" id="UP001152531"/>
    </source>
</evidence>
<comment type="caution">
    <text evidence="1">The sequence shown here is derived from an EMBL/GenBank/DDBJ whole genome shotgun (WGS) entry which is preliminary data.</text>
</comment>
<accession>A0ACA9Y6M4</accession>
<reference evidence="1" key="1">
    <citation type="submission" date="2022-06" db="EMBL/GenBank/DDBJ databases">
        <authorList>
            <person name="Legras J.-L."/>
            <person name="Devillers H."/>
            <person name="Grondin C."/>
        </authorList>
    </citation>
    <scope>NUCLEOTIDE SEQUENCE</scope>
    <source>
        <strain evidence="1">CLIB 1444</strain>
    </source>
</reference>
<protein>
    <submittedName>
        <fullName evidence="1">Uncharacterized protein</fullName>
    </submittedName>
</protein>
<sequence>MFVEEVPKKSNANSSTIYFTSSINLTARPSRINHDVDVQPVAKKAKINYNLNDLMTAQLQSNDSQQSSGPLKSSQQITLERLTSKRLLDLSKEGPVTNFELPKNYESKNNSKKNKQGNTPGTKKILSAKRNLNSYFEEERNLVSINSILSLNYQYLDQYDYLSSSKKNKKEKIFRPRIKLCCICSNVSNYARCHICGLFFCSIRCNRVHQESRCN</sequence>
<dbReference type="EMBL" id="CALSDN010000004">
    <property type="protein sequence ID" value="CAH6720646.1"/>
    <property type="molecule type" value="Genomic_DNA"/>
</dbReference>
<organism evidence="1 2">
    <name type="scientific">[Candida] jaroonii</name>
    <dbReference type="NCBI Taxonomy" id="467808"/>
    <lineage>
        <taxon>Eukaryota</taxon>
        <taxon>Fungi</taxon>
        <taxon>Dikarya</taxon>
        <taxon>Ascomycota</taxon>
        <taxon>Saccharomycotina</taxon>
        <taxon>Pichiomycetes</taxon>
        <taxon>Debaryomycetaceae</taxon>
        <taxon>Yamadazyma</taxon>
    </lineage>
</organism>
<proteinExistence type="predicted"/>
<dbReference type="Proteomes" id="UP001152531">
    <property type="component" value="Unassembled WGS sequence"/>
</dbReference>
<gene>
    <name evidence="1" type="ORF">CLIB1444_04S04764</name>
</gene>
<name>A0ACA9Y6M4_9ASCO</name>
<keyword evidence="2" id="KW-1185">Reference proteome</keyword>
<evidence type="ECO:0000313" key="1">
    <source>
        <dbReference type="EMBL" id="CAH6720646.1"/>
    </source>
</evidence>